<reference evidence="6" key="1">
    <citation type="journal article" date="2019" name="Int. J. Syst. Evol. Microbiol.">
        <title>The Global Catalogue of Microorganisms (GCM) 10K type strain sequencing project: providing services to taxonomists for standard genome sequencing and annotation.</title>
        <authorList>
            <consortium name="The Broad Institute Genomics Platform"/>
            <consortium name="The Broad Institute Genome Sequencing Center for Infectious Disease"/>
            <person name="Wu L."/>
            <person name="Ma J."/>
        </authorList>
    </citation>
    <scope>NUCLEOTIDE SEQUENCE [LARGE SCALE GENOMIC DNA]</scope>
    <source>
        <strain evidence="6">PCU 266</strain>
    </source>
</reference>
<dbReference type="PANTHER" id="PTHR30272:SF1">
    <property type="entry name" value="3-HYDROXYACYL-[ACYL-CARRIER-PROTEIN] DEHYDRATASE"/>
    <property type="match status" value="1"/>
</dbReference>
<evidence type="ECO:0000313" key="6">
    <source>
        <dbReference type="Proteomes" id="UP001596160"/>
    </source>
</evidence>
<dbReference type="Pfam" id="PF07977">
    <property type="entry name" value="FabA"/>
    <property type="match status" value="1"/>
</dbReference>
<proteinExistence type="inferred from homology"/>
<accession>A0ABW0AFV8</accession>
<keyword evidence="2 5" id="KW-0456">Lyase</keyword>
<dbReference type="InterPro" id="IPR029069">
    <property type="entry name" value="HotDog_dom_sf"/>
</dbReference>
<keyword evidence="6" id="KW-1185">Reference proteome</keyword>
<dbReference type="InterPro" id="IPR054545">
    <property type="entry name" value="ApeI-like"/>
</dbReference>
<dbReference type="GO" id="GO:0016829">
    <property type="term" value="F:lyase activity"/>
    <property type="evidence" value="ECO:0007669"/>
    <property type="project" value="UniProtKB-KW"/>
</dbReference>
<feature type="compositionally biased region" description="Low complexity" evidence="3">
    <location>
        <begin position="126"/>
        <end position="145"/>
    </location>
</feature>
<organism evidence="5 6">
    <name type="scientific">Streptomyces amakusaensis</name>
    <dbReference type="NCBI Taxonomy" id="67271"/>
    <lineage>
        <taxon>Bacteria</taxon>
        <taxon>Bacillati</taxon>
        <taxon>Actinomycetota</taxon>
        <taxon>Actinomycetes</taxon>
        <taxon>Kitasatosporales</taxon>
        <taxon>Streptomycetaceae</taxon>
        <taxon>Streptomyces</taxon>
    </lineage>
</organism>
<feature type="domain" description="ApeI dehydratase-like" evidence="4">
    <location>
        <begin position="26"/>
        <end position="101"/>
    </location>
</feature>
<comment type="similarity">
    <text evidence="1">Belongs to the thioester dehydratase family. FabZ subfamily.</text>
</comment>
<protein>
    <submittedName>
        <fullName evidence="5">3-hydroxyacyl-ACP dehydratase FabZ family protein</fullName>
        <ecNumber evidence="5">4.2.1.-</ecNumber>
    </submittedName>
</protein>
<sequence length="325" mass="34187">MAALDAGPVRAVPEISSGPGEPPRTTVQVDADERVFPGHYPGFPIFPGVCVVEQVRRSALATVPDQAGKVIVRAIESTRFLSPVFPGDRLTVELKWSPRGGAWRCEAVASTGRGRAATVRLRLVAATEEPGPATEAEAGGAPRPGTGTGTGVGALTIGQIKKVLPHRYPMLLVDRVDELVPAERLTAVKAVTCNEPWYQDLGEEAGDEGHAYPQALLVESWCQAAGVLAAWDRPNPDVLSGQVMLFGSISDVVLRRPVLPGEVLEHRVRLVRALSDTVIFEGECLSAGEIVMEVGRVVMAMRPAGELTGALPAAPAAVAAGAHQG</sequence>
<feature type="region of interest" description="Disordered" evidence="3">
    <location>
        <begin position="1"/>
        <end position="25"/>
    </location>
</feature>
<dbReference type="PANTHER" id="PTHR30272">
    <property type="entry name" value="3-HYDROXYACYL-[ACYL-CARRIER-PROTEIN] DEHYDRATASE"/>
    <property type="match status" value="1"/>
</dbReference>
<dbReference type="EMBL" id="JBHSKP010000006">
    <property type="protein sequence ID" value="MFC5152666.1"/>
    <property type="molecule type" value="Genomic_DNA"/>
</dbReference>
<dbReference type="Gene3D" id="3.10.129.10">
    <property type="entry name" value="Hotdog Thioesterase"/>
    <property type="match status" value="2"/>
</dbReference>
<name>A0ABW0AFV8_9ACTN</name>
<evidence type="ECO:0000259" key="4">
    <source>
        <dbReference type="Pfam" id="PF22818"/>
    </source>
</evidence>
<comment type="caution">
    <text evidence="5">The sequence shown here is derived from an EMBL/GenBank/DDBJ whole genome shotgun (WGS) entry which is preliminary data.</text>
</comment>
<gene>
    <name evidence="5" type="ORF">ACFPRH_13050</name>
</gene>
<feature type="region of interest" description="Disordered" evidence="3">
    <location>
        <begin position="126"/>
        <end position="148"/>
    </location>
</feature>
<dbReference type="RefSeq" id="WP_344477879.1">
    <property type="nucleotide sequence ID" value="NZ_BAAASB010000009.1"/>
</dbReference>
<dbReference type="EC" id="4.2.1.-" evidence="5"/>
<dbReference type="SUPFAM" id="SSF54637">
    <property type="entry name" value="Thioesterase/thiol ester dehydrase-isomerase"/>
    <property type="match status" value="2"/>
</dbReference>
<dbReference type="InterPro" id="IPR013114">
    <property type="entry name" value="FabA_FabZ"/>
</dbReference>
<dbReference type="Proteomes" id="UP001596160">
    <property type="component" value="Unassembled WGS sequence"/>
</dbReference>
<evidence type="ECO:0000313" key="5">
    <source>
        <dbReference type="EMBL" id="MFC5152666.1"/>
    </source>
</evidence>
<evidence type="ECO:0000256" key="2">
    <source>
        <dbReference type="ARBA" id="ARBA00023239"/>
    </source>
</evidence>
<dbReference type="Pfam" id="PF22818">
    <property type="entry name" value="ApeI-like"/>
    <property type="match status" value="1"/>
</dbReference>
<evidence type="ECO:0000256" key="3">
    <source>
        <dbReference type="SAM" id="MobiDB-lite"/>
    </source>
</evidence>
<evidence type="ECO:0000256" key="1">
    <source>
        <dbReference type="ARBA" id="ARBA00009174"/>
    </source>
</evidence>